<dbReference type="SMART" id="SM00248">
    <property type="entry name" value="ANK"/>
    <property type="match status" value="16"/>
</dbReference>
<dbReference type="EMBL" id="NKJJ02000002">
    <property type="protein sequence ID" value="TPR04677.1"/>
    <property type="molecule type" value="Genomic_DNA"/>
</dbReference>
<feature type="repeat" description="ANK" evidence="3">
    <location>
        <begin position="1318"/>
        <end position="1350"/>
    </location>
</feature>
<keyword evidence="1" id="KW-0677">Repeat</keyword>
<dbReference type="InterPro" id="IPR002110">
    <property type="entry name" value="Ankyrin_rpt"/>
</dbReference>
<dbReference type="Pfam" id="PF22939">
    <property type="entry name" value="WHD_GPIID"/>
    <property type="match status" value="1"/>
</dbReference>
<dbReference type="VEuPathDB" id="FungiDB:M747DRAFT_314406"/>
<evidence type="ECO:0000256" key="2">
    <source>
        <dbReference type="ARBA" id="ARBA00023043"/>
    </source>
</evidence>
<evidence type="ECO:0000313" key="6">
    <source>
        <dbReference type="EMBL" id="TPR04677.1"/>
    </source>
</evidence>
<dbReference type="GO" id="GO:0016787">
    <property type="term" value="F:hydrolase activity"/>
    <property type="evidence" value="ECO:0007669"/>
    <property type="project" value="UniProtKB-KW"/>
</dbReference>
<reference evidence="7" key="1">
    <citation type="submission" date="2018-10" db="EMBL/GenBank/DDBJ databases">
        <title>FDA dAtabase for Regulatory Grade micrObial Sequences (FDA-ARGOS): Supporting development and validation of Infectious Disease Dx tests.</title>
        <authorList>
            <person name="Kerrigan L."/>
            <person name="Tallon L."/>
            <person name="Sadzewicz L."/>
            <person name="Sengamalay N."/>
            <person name="Ott S."/>
            <person name="Godinez A."/>
            <person name="Nagaraj S."/>
            <person name="Vavikolanu K."/>
            <person name="Nadendla S."/>
            <person name="George J."/>
            <person name="Sichtig H."/>
        </authorList>
    </citation>
    <scope>NUCLEOTIDE SEQUENCE [LARGE SCALE GENOMIC DNA]</scope>
    <source>
        <strain evidence="7">FDAARGOS_311</strain>
    </source>
</reference>
<dbReference type="VEuPathDB" id="FungiDB:ASPNIDRAFT2_143109"/>
<feature type="repeat" description="ANK" evidence="3">
    <location>
        <begin position="1012"/>
        <end position="1045"/>
    </location>
</feature>
<evidence type="ECO:0000313" key="7">
    <source>
        <dbReference type="Proteomes" id="UP000197666"/>
    </source>
</evidence>
<accession>A0A505HUT1</accession>
<organism evidence="6 7">
    <name type="scientific">Aspergillus niger</name>
    <dbReference type="NCBI Taxonomy" id="5061"/>
    <lineage>
        <taxon>Eukaryota</taxon>
        <taxon>Fungi</taxon>
        <taxon>Dikarya</taxon>
        <taxon>Ascomycota</taxon>
        <taxon>Pezizomycotina</taxon>
        <taxon>Eurotiomycetes</taxon>
        <taxon>Eurotiomycetidae</taxon>
        <taxon>Eurotiales</taxon>
        <taxon>Aspergillaceae</taxon>
        <taxon>Aspergillus</taxon>
        <taxon>Aspergillus subgen. Circumdati</taxon>
    </lineage>
</organism>
<keyword evidence="2 3" id="KW-0040">ANK repeat</keyword>
<dbReference type="Pfam" id="PF00023">
    <property type="entry name" value="Ank"/>
    <property type="match status" value="2"/>
</dbReference>
<dbReference type="VEuPathDB" id="FungiDB:ASPNIDRAFT2_1178497"/>
<dbReference type="Pfam" id="PF24883">
    <property type="entry name" value="NPHP3_N"/>
    <property type="match status" value="1"/>
</dbReference>
<dbReference type="InterPro" id="IPR027417">
    <property type="entry name" value="P-loop_NTPase"/>
</dbReference>
<dbReference type="Pfam" id="PF12796">
    <property type="entry name" value="Ank_2"/>
    <property type="match status" value="5"/>
</dbReference>
<dbReference type="PANTHER" id="PTHR24171">
    <property type="entry name" value="ANKYRIN REPEAT DOMAIN-CONTAINING PROTEIN 39-RELATED"/>
    <property type="match status" value="1"/>
</dbReference>
<dbReference type="VEuPathDB" id="FungiDB:An09g04940"/>
<dbReference type="PANTHER" id="PTHR24171:SF10">
    <property type="entry name" value="ANKYRIN REPEAT DOMAIN-CONTAINING PROTEIN 29-LIKE"/>
    <property type="match status" value="1"/>
</dbReference>
<feature type="domain" description="Nephrocystin 3-like N-terminal" evidence="5">
    <location>
        <begin position="344"/>
        <end position="503"/>
    </location>
</feature>
<gene>
    <name evidence="6" type="ORF">CAN33_0030930</name>
</gene>
<comment type="caution">
    <text evidence="6">The sequence shown here is derived from an EMBL/GenBank/DDBJ whole genome shotgun (WGS) entry which is preliminary data.</text>
</comment>
<dbReference type="SUPFAM" id="SSF48403">
    <property type="entry name" value="Ankyrin repeat"/>
    <property type="match status" value="2"/>
</dbReference>
<dbReference type="VEuPathDB" id="FungiDB:ATCC64974_91420"/>
<feature type="repeat" description="ANK" evidence="3">
    <location>
        <begin position="837"/>
        <end position="862"/>
    </location>
</feature>
<sequence length="1447" mass="159366">MTTALTKAARLKPEVRLGQAISEFQADCSSLEKATLRSFQAAGIPPGIRDVMQLTAEINRSAGLQGRCFGSRLTNILQAVQEFAALGDIVLGASQSLLACGIWALVRMSLLSIVKYSAYFEQLTHDSLKSRYSRQINYKRAKCEEPEAIQMWFKRVQTAISTYGIVDEDIYNFDETGFAMGILAEVADSLTWPTRLPLTLSAMLMAVGRSAPRYQLMGAVYPKSQRLRTSMLEYFITVVQLCHHVIKLSRKTAFGQWASTMTTPLKGYQSDLELWAAAIKEEVNLLMVQQLSLEAEDNSWFRSQVTKRFESQSYARKLKARQRVLDACSTYDYEQDWKRIRKLGTTTMLETSAVYANWKAQQSPQGLQSRTLVCSGKLGSGKSVILANMVDDLNLDVGRKPVVAYFFCQHDSTQSLAPKTVIGSLARQLLQSENDFDVARDFLGDKRSLEVDEILSLLKHLLPTQFEAVFILDGLMHCDAEARQVILTSLQEIQNLIKLSLCVSVRPEPADSLQELKQLSNQQFLPVEDNKPDIDAFINAELERCLESGKLVINDPALILEIRDSLSQGAQGMFLWAALQIEALCLERTDADMREAIASLPRDLSALYTMILKKSRLSDVTYQSKILDLVAIACRPLTTEEMREALSVVPWETTWDPARRLNDIHATLGCCGSLLTVDEESSSIRVVHHSVKKFIFDHTGGGLNVNRANQTMAGIIVTYLNYEVFSRQLSTVKVPKISSSSVTAAVVNSTVPARRQSQSFALKLLRLKKSKDTDVGYSLLQYLQASRASDTVPWALYQYSVAWWQEHIWYLDLDLPNLHKLLINLLEVHDYDKPDFNGRTPLSHASQSGSLALVNWLLARGARHTADLAGQSPLSWAINGRHLAVIDTLLKSEAVDPSVIDWSGETPLISVIMMRDLEALNCFCDCGARIDWNQTGSNGYTPLMTATLINFVEAILALLKRLGPHILTQSPIGDTALHLAARKGYAEAFKFILVQAMVKQSFSKPLLITNGNGETPLWLAAAHGHLEVVQSILQYQDFDLDVPDTGGETPFWVAASNGHTEIVRCLANSGRVNVNHLNKAGLSALWAAVFNGHEDVVQAMIIMKSLDPNHSESGAGAPLEAAIRLGKERMVRLLVGNARTEVDQQIQHGKTPLQLAAEEGYEEILAILVSTRRVIHNRRGYQGVTPLWSAADCGHSGVVRVLANTEGVDLNFPRMYGSTALWAAASNGHVEVVQILISTGQVDLNSKGQSGTTPLWAAADNGHTEVVNVLASTDGVDMDCPDDKGITPLWSAASNGYYHIVQSLVNTGRVAINSVAANGTTPLWAAAENGHDDVVRTLIDVGVNLNCTDIVSHSRAKQTPLWIASCNGHTGVVEMLVACPGVELDRRDEEGYTPLGIAAKMGHASVVAILSSIRGVKLSQVDRNRQSALELARQYGHEDVVNVLEAR</sequence>
<dbReference type="VEuPathDB" id="FungiDB:ATCC64974_91430"/>
<dbReference type="InterPro" id="IPR056884">
    <property type="entry name" value="NPHP3-like_N"/>
</dbReference>
<dbReference type="Gene3D" id="3.40.50.300">
    <property type="entry name" value="P-loop containing nucleotide triphosphate hydrolases"/>
    <property type="match status" value="1"/>
</dbReference>
<keyword evidence="6" id="KW-0378">Hydrolase</keyword>
<protein>
    <submittedName>
        <fullName evidence="6">Glycosyl hydrolases 18 family protein</fullName>
    </submittedName>
</protein>
<name>A0A505HUT1_ASPNG</name>
<dbReference type="InterPro" id="IPR054471">
    <property type="entry name" value="GPIID_WHD"/>
</dbReference>
<evidence type="ECO:0000256" key="3">
    <source>
        <dbReference type="PROSITE-ProRule" id="PRU00023"/>
    </source>
</evidence>
<evidence type="ECO:0000259" key="4">
    <source>
        <dbReference type="Pfam" id="PF22939"/>
    </source>
</evidence>
<evidence type="ECO:0000256" key="1">
    <source>
        <dbReference type="ARBA" id="ARBA00022737"/>
    </source>
</evidence>
<feature type="domain" description="GPI inositol-deacylase winged helix" evidence="4">
    <location>
        <begin position="624"/>
        <end position="698"/>
    </location>
</feature>
<evidence type="ECO:0000259" key="5">
    <source>
        <dbReference type="Pfam" id="PF24883"/>
    </source>
</evidence>
<proteinExistence type="predicted"/>
<feature type="repeat" description="ANK" evidence="3">
    <location>
        <begin position="1148"/>
        <end position="1170"/>
    </location>
</feature>
<dbReference type="InterPro" id="IPR036770">
    <property type="entry name" value="Ankyrin_rpt-contain_sf"/>
</dbReference>
<dbReference type="Proteomes" id="UP000197666">
    <property type="component" value="Unassembled WGS sequence"/>
</dbReference>
<dbReference type="PROSITE" id="PS50297">
    <property type="entry name" value="ANK_REP_REGION"/>
    <property type="match status" value="5"/>
</dbReference>
<dbReference type="PROSITE" id="PS50088">
    <property type="entry name" value="ANK_REPEAT"/>
    <property type="match status" value="5"/>
</dbReference>
<dbReference type="Gene3D" id="1.25.40.20">
    <property type="entry name" value="Ankyrin repeat-containing domain"/>
    <property type="match status" value="5"/>
</dbReference>
<dbReference type="VEuPathDB" id="FungiDB:An11g05660"/>
<feature type="repeat" description="ANK" evidence="3">
    <location>
        <begin position="1216"/>
        <end position="1240"/>
    </location>
</feature>